<feature type="region of interest" description="Disordered" evidence="1">
    <location>
        <begin position="39"/>
        <end position="109"/>
    </location>
</feature>
<dbReference type="Proteomes" id="UP001066276">
    <property type="component" value="Chromosome 2_1"/>
</dbReference>
<accession>A0AAV7VIR7</accession>
<comment type="caution">
    <text evidence="2">The sequence shown here is derived from an EMBL/GenBank/DDBJ whole genome shotgun (WGS) entry which is preliminary data.</text>
</comment>
<keyword evidence="3" id="KW-1185">Reference proteome</keyword>
<sequence length="109" mass="11210">MLSSLDALERAVLHPKKCGTTDADGRGCRGAVSALVQTPGGLGLPGADESLRPCRRAGPGHAGLGGSLFQGRDGERLVRAGPFERDPGDGLRRTRAARRGLGPANSLPD</sequence>
<proteinExistence type="predicted"/>
<evidence type="ECO:0000313" key="3">
    <source>
        <dbReference type="Proteomes" id="UP001066276"/>
    </source>
</evidence>
<dbReference type="EMBL" id="JANPWB010000003">
    <property type="protein sequence ID" value="KAJ1200198.1"/>
    <property type="molecule type" value="Genomic_DNA"/>
</dbReference>
<evidence type="ECO:0000256" key="1">
    <source>
        <dbReference type="SAM" id="MobiDB-lite"/>
    </source>
</evidence>
<name>A0AAV7VIR7_PLEWA</name>
<protein>
    <submittedName>
        <fullName evidence="2">Uncharacterized protein</fullName>
    </submittedName>
</protein>
<feature type="compositionally biased region" description="Basic and acidic residues" evidence="1">
    <location>
        <begin position="72"/>
        <end position="92"/>
    </location>
</feature>
<gene>
    <name evidence="2" type="ORF">NDU88_004025</name>
</gene>
<organism evidence="2 3">
    <name type="scientific">Pleurodeles waltl</name>
    <name type="common">Iberian ribbed newt</name>
    <dbReference type="NCBI Taxonomy" id="8319"/>
    <lineage>
        <taxon>Eukaryota</taxon>
        <taxon>Metazoa</taxon>
        <taxon>Chordata</taxon>
        <taxon>Craniata</taxon>
        <taxon>Vertebrata</taxon>
        <taxon>Euteleostomi</taxon>
        <taxon>Amphibia</taxon>
        <taxon>Batrachia</taxon>
        <taxon>Caudata</taxon>
        <taxon>Salamandroidea</taxon>
        <taxon>Salamandridae</taxon>
        <taxon>Pleurodelinae</taxon>
        <taxon>Pleurodeles</taxon>
    </lineage>
</organism>
<dbReference type="AlphaFoldDB" id="A0AAV7VIR7"/>
<evidence type="ECO:0000313" key="2">
    <source>
        <dbReference type="EMBL" id="KAJ1200198.1"/>
    </source>
</evidence>
<reference evidence="2" key="1">
    <citation type="journal article" date="2022" name="bioRxiv">
        <title>Sequencing and chromosome-scale assembly of the giantPleurodeles waltlgenome.</title>
        <authorList>
            <person name="Brown T."/>
            <person name="Elewa A."/>
            <person name="Iarovenko S."/>
            <person name="Subramanian E."/>
            <person name="Araus A.J."/>
            <person name="Petzold A."/>
            <person name="Susuki M."/>
            <person name="Suzuki K.-i.T."/>
            <person name="Hayashi T."/>
            <person name="Toyoda A."/>
            <person name="Oliveira C."/>
            <person name="Osipova E."/>
            <person name="Leigh N.D."/>
            <person name="Simon A."/>
            <person name="Yun M.H."/>
        </authorList>
    </citation>
    <scope>NUCLEOTIDE SEQUENCE</scope>
    <source>
        <strain evidence="2">20211129_DDA</strain>
        <tissue evidence="2">Liver</tissue>
    </source>
</reference>